<dbReference type="GO" id="GO:0042910">
    <property type="term" value="F:xenobiotic transmembrane transporter activity"/>
    <property type="evidence" value="ECO:0007669"/>
    <property type="project" value="InterPro"/>
</dbReference>
<proteinExistence type="inferred from homology"/>
<dbReference type="OrthoDB" id="2126698at2759"/>
<organism evidence="3 4">
    <name type="scientific">Actinidia rufa</name>
    <dbReference type="NCBI Taxonomy" id="165716"/>
    <lineage>
        <taxon>Eukaryota</taxon>
        <taxon>Viridiplantae</taxon>
        <taxon>Streptophyta</taxon>
        <taxon>Embryophyta</taxon>
        <taxon>Tracheophyta</taxon>
        <taxon>Spermatophyta</taxon>
        <taxon>Magnoliopsida</taxon>
        <taxon>eudicotyledons</taxon>
        <taxon>Gunneridae</taxon>
        <taxon>Pentapetalae</taxon>
        <taxon>asterids</taxon>
        <taxon>Ericales</taxon>
        <taxon>Actinidiaceae</taxon>
        <taxon>Actinidia</taxon>
    </lineage>
</organism>
<name>A0A7J0ELN9_9ERIC</name>
<dbReference type="GO" id="GO:0015297">
    <property type="term" value="F:antiporter activity"/>
    <property type="evidence" value="ECO:0007669"/>
    <property type="project" value="InterPro"/>
</dbReference>
<feature type="transmembrane region" description="Helical" evidence="2">
    <location>
        <begin position="350"/>
        <end position="372"/>
    </location>
</feature>
<feature type="transmembrane region" description="Helical" evidence="2">
    <location>
        <begin position="306"/>
        <end position="330"/>
    </location>
</feature>
<keyword evidence="2" id="KW-0812">Transmembrane</keyword>
<sequence>MTSGDTVEEAKVPLLDCSSSTVRSKYGEDEKNLDPTWRVWIESKKLWHIVGPTVISRLASFSTFFIAQAVAGHLGDRQLAAVSIASNVIIGINYGLLPYTVSFQAGYNFSCSPNSVKIVGDGKRLGNTMRASIRSEKAPHVRHILAAVVDRALPLVHTTSTSLPLRVPDPQALRTGPGHLRAVWDRVVVVHSAPLQLCVPVPAPDVPPEPTEDVVHRMGLAGGSAGACGIVLGVGVPARACLENWYYRVLILMTGNLKNAEIAVDALSICMNINAWEMMIPLAFFAGTGVRVANELGAGNGKGAKFATIVSVMTSVVIGLFFWLLIMIFHNEIALIFSSSKPVLEAVNKLSILLAFTVLLNSIQPILSGVAVGSGWQSYVAYINLGCYYLIGVPLGFIMGWGFNHGVMGIWAGLVGGTAFQTLILTIITIRCDWEKEAEKATTHVIKWADEKM</sequence>
<keyword evidence="2" id="KW-0472">Membrane</keyword>
<dbReference type="EMBL" id="BJWL01000005">
    <property type="protein sequence ID" value="GFY87368.1"/>
    <property type="molecule type" value="Genomic_DNA"/>
</dbReference>
<keyword evidence="4" id="KW-1185">Reference proteome</keyword>
<dbReference type="Proteomes" id="UP000585474">
    <property type="component" value="Unassembled WGS sequence"/>
</dbReference>
<comment type="caution">
    <text evidence="2">Lacks conserved residue(s) required for the propagation of feature annotation.</text>
</comment>
<comment type="caution">
    <text evidence="3">The sequence shown here is derived from an EMBL/GenBank/DDBJ whole genome shotgun (WGS) entry which is preliminary data.</text>
</comment>
<comment type="similarity">
    <text evidence="1 2">Belongs to the multi antimicrobial extrusion (MATE) (TC 2.A.66.1) family.</text>
</comment>
<dbReference type="InterPro" id="IPR002528">
    <property type="entry name" value="MATE_fam"/>
</dbReference>
<evidence type="ECO:0000256" key="1">
    <source>
        <dbReference type="ARBA" id="ARBA00010199"/>
    </source>
</evidence>
<evidence type="ECO:0000313" key="4">
    <source>
        <dbReference type="Proteomes" id="UP000585474"/>
    </source>
</evidence>
<dbReference type="PANTHER" id="PTHR11206">
    <property type="entry name" value="MULTIDRUG RESISTANCE PROTEIN"/>
    <property type="match status" value="1"/>
</dbReference>
<evidence type="ECO:0000256" key="2">
    <source>
        <dbReference type="RuleBase" id="RU004914"/>
    </source>
</evidence>
<accession>A0A7J0ELN9</accession>
<dbReference type="GO" id="GO:0016020">
    <property type="term" value="C:membrane"/>
    <property type="evidence" value="ECO:0007669"/>
    <property type="project" value="InterPro"/>
</dbReference>
<keyword evidence="2" id="KW-1133">Transmembrane helix</keyword>
<evidence type="ECO:0000313" key="3">
    <source>
        <dbReference type="EMBL" id="GFY87368.1"/>
    </source>
</evidence>
<protein>
    <recommendedName>
        <fullName evidence="2">Protein DETOXIFICATION</fullName>
    </recommendedName>
    <alternativeName>
        <fullName evidence="2">Multidrug and toxic compound extrusion protein</fullName>
    </alternativeName>
</protein>
<dbReference type="Pfam" id="PF01554">
    <property type="entry name" value="MatE"/>
    <property type="match status" value="1"/>
</dbReference>
<gene>
    <name evidence="3" type="ORF">Acr_05g0010070</name>
</gene>
<dbReference type="AlphaFoldDB" id="A0A7J0ELN9"/>
<feature type="transmembrane region" description="Helical" evidence="2">
    <location>
        <begin position="379"/>
        <end position="403"/>
    </location>
</feature>
<reference evidence="3 4" key="1">
    <citation type="submission" date="2019-07" db="EMBL/GenBank/DDBJ databases">
        <title>De Novo Assembly of kiwifruit Actinidia rufa.</title>
        <authorList>
            <person name="Sugita-Konishi S."/>
            <person name="Sato K."/>
            <person name="Mori E."/>
            <person name="Abe Y."/>
            <person name="Kisaki G."/>
            <person name="Hamano K."/>
            <person name="Suezawa K."/>
            <person name="Otani M."/>
            <person name="Fukuda T."/>
            <person name="Manabe T."/>
            <person name="Gomi K."/>
            <person name="Tabuchi M."/>
            <person name="Akimitsu K."/>
            <person name="Kataoka I."/>
        </authorList>
    </citation>
    <scope>NUCLEOTIDE SEQUENCE [LARGE SCALE GENOMIC DNA]</scope>
    <source>
        <strain evidence="4">cv. Fuchu</strain>
    </source>
</reference>
<feature type="transmembrane region" description="Helical" evidence="2">
    <location>
        <begin position="409"/>
        <end position="430"/>
    </location>
</feature>